<dbReference type="InterPro" id="IPR002549">
    <property type="entry name" value="AI-2E-like"/>
</dbReference>
<keyword evidence="3 6" id="KW-0812">Transmembrane</keyword>
<dbReference type="Proteomes" id="UP000243002">
    <property type="component" value="Unassembled WGS sequence"/>
</dbReference>
<evidence type="ECO:0000313" key="7">
    <source>
        <dbReference type="EMBL" id="PSJ06873.1"/>
    </source>
</evidence>
<feature type="transmembrane region" description="Helical" evidence="6">
    <location>
        <begin position="318"/>
        <end position="339"/>
    </location>
</feature>
<sequence length="362" mass="38096">MKFGQWLGLLGVVASLVLLWSLRQSLIYLFAALVLAMALCTLVGSIRSRLGCSRPLALLLSLGTVLLVLAVAATVVIPPFVDQFSQLLSKLPAAAETLLDLLRNGLSQVSQMIYGSGDGDLSWLRDGLVGSDAGGAPGLSPRLSSSLSSGALRLLGLAGGVGTGLLQILFVVAVALMVAVQPTAYLEVGVLLVPSFYRRRFRQVLVQCGDALSAWMVGVLISSLCVGILAAIGLSLLGVKLVAANALLAGLLNIIPNIGPTLSTVFPMSVALLDAPWKAAAVLALYVAVQNLESYLITPSVMHHQLKLLPGFTLTAQLLFTVVFGPLGLLLALPLAVCLQVMVRELLIHDILDPWKRLRLTG</sequence>
<gene>
    <name evidence="7" type="ORF">C7K55_02590</name>
</gene>
<accession>A0A2P7N086</accession>
<name>A0A2P7N086_9CYAN</name>
<organism evidence="7 8">
    <name type="scientific">Cyanobium usitatum str. Tous</name>
    <dbReference type="NCBI Taxonomy" id="2116684"/>
    <lineage>
        <taxon>Bacteria</taxon>
        <taxon>Bacillati</taxon>
        <taxon>Cyanobacteriota</taxon>
        <taxon>Cyanophyceae</taxon>
        <taxon>Synechococcales</taxon>
        <taxon>Prochlorococcaceae</taxon>
        <taxon>Cyanobium</taxon>
    </lineage>
</organism>
<proteinExistence type="inferred from homology"/>
<reference evidence="7 8" key="1">
    <citation type="journal article" date="2018" name="Environ. Microbiol.">
        <title>Ecological and genomic features of two widespread freshwater picocyanobacteria.</title>
        <authorList>
            <person name="Cabello-Yeves P.J."/>
            <person name="Picazo A."/>
            <person name="Camacho A."/>
            <person name="Callieri C."/>
            <person name="Rosselli R."/>
            <person name="Roda-Garcia J.J."/>
            <person name="Coutinho F.H."/>
            <person name="Rodriguez-Valera F."/>
        </authorList>
    </citation>
    <scope>NUCLEOTIDE SEQUENCE [LARGE SCALE GENOMIC DNA]</scope>
    <source>
        <strain evidence="7 8">Tous</strain>
    </source>
</reference>
<feature type="transmembrane region" description="Helical" evidence="6">
    <location>
        <begin position="25"/>
        <end position="44"/>
    </location>
</feature>
<evidence type="ECO:0000256" key="1">
    <source>
        <dbReference type="ARBA" id="ARBA00004141"/>
    </source>
</evidence>
<feature type="transmembrane region" description="Helical" evidence="6">
    <location>
        <begin position="165"/>
        <end position="193"/>
    </location>
</feature>
<evidence type="ECO:0000256" key="4">
    <source>
        <dbReference type="ARBA" id="ARBA00022989"/>
    </source>
</evidence>
<dbReference type="OrthoDB" id="506451at2"/>
<dbReference type="AlphaFoldDB" id="A0A2P7N086"/>
<dbReference type="PANTHER" id="PTHR21716">
    <property type="entry name" value="TRANSMEMBRANE PROTEIN"/>
    <property type="match status" value="1"/>
</dbReference>
<comment type="similarity">
    <text evidence="2">Belongs to the autoinducer-2 exporter (AI-2E) (TC 2.A.86) family.</text>
</comment>
<keyword evidence="8" id="KW-1185">Reference proteome</keyword>
<evidence type="ECO:0000256" key="2">
    <source>
        <dbReference type="ARBA" id="ARBA00009773"/>
    </source>
</evidence>
<dbReference type="GO" id="GO:0055085">
    <property type="term" value="P:transmembrane transport"/>
    <property type="evidence" value="ECO:0007669"/>
    <property type="project" value="TreeGrafter"/>
</dbReference>
<dbReference type="GO" id="GO:0016020">
    <property type="term" value="C:membrane"/>
    <property type="evidence" value="ECO:0007669"/>
    <property type="project" value="UniProtKB-SubCell"/>
</dbReference>
<comment type="subcellular location">
    <subcellularLocation>
        <location evidence="1">Membrane</location>
        <topology evidence="1">Multi-pass membrane protein</topology>
    </subcellularLocation>
</comment>
<dbReference type="PANTHER" id="PTHR21716:SF62">
    <property type="entry name" value="TRANSPORT PROTEIN YDBI-RELATED"/>
    <property type="match status" value="1"/>
</dbReference>
<evidence type="ECO:0000313" key="8">
    <source>
        <dbReference type="Proteomes" id="UP000243002"/>
    </source>
</evidence>
<feature type="transmembrane region" description="Helical" evidence="6">
    <location>
        <begin position="214"/>
        <end position="237"/>
    </location>
</feature>
<dbReference type="Pfam" id="PF01594">
    <property type="entry name" value="AI-2E_transport"/>
    <property type="match status" value="1"/>
</dbReference>
<comment type="caution">
    <text evidence="7">The sequence shown here is derived from an EMBL/GenBank/DDBJ whole genome shotgun (WGS) entry which is preliminary data.</text>
</comment>
<dbReference type="RefSeq" id="WP_106501845.1">
    <property type="nucleotide sequence ID" value="NZ_PXXO01000002.1"/>
</dbReference>
<evidence type="ECO:0000256" key="6">
    <source>
        <dbReference type="SAM" id="Phobius"/>
    </source>
</evidence>
<evidence type="ECO:0000256" key="3">
    <source>
        <dbReference type="ARBA" id="ARBA00022692"/>
    </source>
</evidence>
<evidence type="ECO:0000256" key="5">
    <source>
        <dbReference type="ARBA" id="ARBA00023136"/>
    </source>
</evidence>
<keyword evidence="5 6" id="KW-0472">Membrane</keyword>
<protein>
    <submittedName>
        <fullName evidence="7">AI-2E family transporter</fullName>
    </submittedName>
</protein>
<keyword evidence="4 6" id="KW-1133">Transmembrane helix</keyword>
<feature type="transmembrane region" description="Helical" evidence="6">
    <location>
        <begin position="56"/>
        <end position="81"/>
    </location>
</feature>
<dbReference type="EMBL" id="PXXO01000002">
    <property type="protein sequence ID" value="PSJ06873.1"/>
    <property type="molecule type" value="Genomic_DNA"/>
</dbReference>
<feature type="transmembrane region" description="Helical" evidence="6">
    <location>
        <begin position="279"/>
        <end position="298"/>
    </location>
</feature>
<feature type="transmembrane region" description="Helical" evidence="6">
    <location>
        <begin position="243"/>
        <end position="267"/>
    </location>
</feature>